<evidence type="ECO:0000256" key="7">
    <source>
        <dbReference type="SAM" id="Phobius"/>
    </source>
</evidence>
<feature type="transmembrane region" description="Helical" evidence="7">
    <location>
        <begin position="169"/>
        <end position="191"/>
    </location>
</feature>
<evidence type="ECO:0000256" key="6">
    <source>
        <dbReference type="SAM" id="MobiDB-lite"/>
    </source>
</evidence>
<protein>
    <recommendedName>
        <fullName evidence="8">Rhodopsin domain-containing protein</fullName>
    </recommendedName>
</protein>
<dbReference type="OrthoDB" id="3923077at2759"/>
<evidence type="ECO:0000256" key="3">
    <source>
        <dbReference type="ARBA" id="ARBA00022989"/>
    </source>
</evidence>
<name>A0A139YBT1_GIBM7</name>
<dbReference type="eggNOG" id="ENOG502SJFM">
    <property type="taxonomic scope" value="Eukaryota"/>
</dbReference>
<evidence type="ECO:0000256" key="5">
    <source>
        <dbReference type="ARBA" id="ARBA00038359"/>
    </source>
</evidence>
<dbReference type="KEGG" id="fvr:FVEG_14001"/>
<comment type="similarity">
    <text evidence="5">Belongs to the SAT4 family.</text>
</comment>
<accession>A0A139YBT1</accession>
<dbReference type="RefSeq" id="XP_018762440.1">
    <property type="nucleotide sequence ID" value="XM_018903339.1"/>
</dbReference>
<dbReference type="InterPro" id="IPR049326">
    <property type="entry name" value="Rhodopsin_dom_fungi"/>
</dbReference>
<dbReference type="Pfam" id="PF20684">
    <property type="entry name" value="Fung_rhodopsin"/>
    <property type="match status" value="1"/>
</dbReference>
<evidence type="ECO:0000313" key="9">
    <source>
        <dbReference type="EMBL" id="KYG13756.1"/>
    </source>
</evidence>
<keyword evidence="2 7" id="KW-0812">Transmembrane</keyword>
<reference evidence="9 10" key="2">
    <citation type="journal article" date="2010" name="Nature">
        <title>Comparative genomics reveals mobile pathogenicity chromosomes in Fusarium.</title>
        <authorList>
            <person name="Ma L.J."/>
            <person name="van der Does H.C."/>
            <person name="Borkovich K.A."/>
            <person name="Coleman J.J."/>
            <person name="Daboussi M.J."/>
            <person name="Di Pietro A."/>
            <person name="Dufresne M."/>
            <person name="Freitag M."/>
            <person name="Grabherr M."/>
            <person name="Henrissat B."/>
            <person name="Houterman P.M."/>
            <person name="Kang S."/>
            <person name="Shim W.B."/>
            <person name="Woloshuk C."/>
            <person name="Xie X."/>
            <person name="Xu J.R."/>
            <person name="Antoniw J."/>
            <person name="Baker S.E."/>
            <person name="Bluhm B.H."/>
            <person name="Breakspear A."/>
            <person name="Brown D.W."/>
            <person name="Butchko R.A."/>
            <person name="Chapman S."/>
            <person name="Coulson R."/>
            <person name="Coutinho P.M."/>
            <person name="Danchin E.G."/>
            <person name="Diener A."/>
            <person name="Gale L.R."/>
            <person name="Gardiner D.M."/>
            <person name="Goff S."/>
            <person name="Hammond-Kosack K.E."/>
            <person name="Hilburn K."/>
            <person name="Hua-Van A."/>
            <person name="Jonkers W."/>
            <person name="Kazan K."/>
            <person name="Kodira C.D."/>
            <person name="Koehrsen M."/>
            <person name="Kumar L."/>
            <person name="Lee Y.H."/>
            <person name="Li L."/>
            <person name="Manners J.M."/>
            <person name="Miranda-Saavedra D."/>
            <person name="Mukherjee M."/>
            <person name="Park G."/>
            <person name="Park J."/>
            <person name="Park S.Y."/>
            <person name="Proctor R.H."/>
            <person name="Regev A."/>
            <person name="Ruiz-Roldan M.C."/>
            <person name="Sain D."/>
            <person name="Sakthikumar S."/>
            <person name="Sykes S."/>
            <person name="Schwartz D.C."/>
            <person name="Turgeon B.G."/>
            <person name="Wapinski I."/>
            <person name="Yoder O."/>
            <person name="Young S."/>
            <person name="Zeng Q."/>
            <person name="Zhou S."/>
            <person name="Galagan J."/>
            <person name="Cuomo C.A."/>
            <person name="Kistler H.C."/>
            <person name="Rep M."/>
        </authorList>
    </citation>
    <scope>NUCLEOTIDE SEQUENCE [LARGE SCALE GENOMIC DNA]</scope>
    <source>
        <strain evidence="10">M3125 / FGSC 7600</strain>
    </source>
</reference>
<evidence type="ECO:0000256" key="4">
    <source>
        <dbReference type="ARBA" id="ARBA00023136"/>
    </source>
</evidence>
<dbReference type="VEuPathDB" id="FungiDB:FVEG_14001"/>
<evidence type="ECO:0000256" key="2">
    <source>
        <dbReference type="ARBA" id="ARBA00022692"/>
    </source>
</evidence>
<dbReference type="InterPro" id="IPR052337">
    <property type="entry name" value="SAT4-like"/>
</dbReference>
<reference evidence="10" key="1">
    <citation type="journal article" date="2007" name="Science">
        <title>The Fusarium graminearum genome reveals a link between localized polymorphism and pathogen specialization.</title>
        <authorList>
            <person name="Cuomo C.A."/>
            <person name="Gueldener U."/>
            <person name="Xu J.-R."/>
            <person name="Trail F."/>
            <person name="Turgeon B.G."/>
            <person name="Di Pietro A."/>
            <person name="Walton J.D."/>
            <person name="Ma L.-J."/>
            <person name="Baker S.E."/>
            <person name="Rep M."/>
            <person name="Adam G."/>
            <person name="Antoniw J."/>
            <person name="Baldwin T."/>
            <person name="Calvo S.E."/>
            <person name="Chang Y.-L."/>
            <person name="DeCaprio D."/>
            <person name="Gale L.R."/>
            <person name="Gnerre S."/>
            <person name="Goswami R.S."/>
            <person name="Hammond-Kosack K."/>
            <person name="Harris L.J."/>
            <person name="Hilburn K."/>
            <person name="Kennell J.C."/>
            <person name="Kroken S."/>
            <person name="Magnuson J.K."/>
            <person name="Mannhaupt G."/>
            <person name="Mauceli E.W."/>
            <person name="Mewes H.-W."/>
            <person name="Mitterbauer R."/>
            <person name="Muehlbauer G."/>
            <person name="Muensterkoetter M."/>
            <person name="Nelson D."/>
            <person name="O'Donnell K."/>
            <person name="Ouellet T."/>
            <person name="Qi W."/>
            <person name="Quesneville H."/>
            <person name="Roncero M.I.G."/>
            <person name="Seong K.-Y."/>
            <person name="Tetko I.V."/>
            <person name="Urban M."/>
            <person name="Waalwijk C."/>
            <person name="Ward T.J."/>
            <person name="Yao J."/>
            <person name="Birren B.W."/>
            <person name="Kistler H.C."/>
        </authorList>
    </citation>
    <scope>NUCLEOTIDE SEQUENCE [LARGE SCALE GENOMIC DNA]</scope>
    <source>
        <strain evidence="10">M3125 / FGSC 7600</strain>
    </source>
</reference>
<feature type="transmembrane region" description="Helical" evidence="7">
    <location>
        <begin position="86"/>
        <end position="111"/>
    </location>
</feature>
<dbReference type="Proteomes" id="UP000009096">
    <property type="component" value="Unassembled WGS sequence"/>
</dbReference>
<proteinExistence type="inferred from homology"/>
<feature type="transmembrane region" description="Helical" evidence="7">
    <location>
        <begin position="242"/>
        <end position="265"/>
    </location>
</feature>
<dbReference type="PANTHER" id="PTHR33048:SF93">
    <property type="entry name" value="INTEGRAL MEMBRANE PROTEIN"/>
    <property type="match status" value="1"/>
</dbReference>
<feature type="transmembrane region" description="Helical" evidence="7">
    <location>
        <begin position="45"/>
        <end position="66"/>
    </location>
</feature>
<keyword evidence="10" id="KW-1185">Reference proteome</keyword>
<feature type="compositionally biased region" description="Polar residues" evidence="6">
    <location>
        <begin position="290"/>
        <end position="311"/>
    </location>
</feature>
<comment type="subcellular location">
    <subcellularLocation>
        <location evidence="1">Membrane</location>
        <topology evidence="1">Multi-pass membrane protein</topology>
    </subcellularLocation>
</comment>
<dbReference type="AlphaFoldDB" id="A0A139YBT1"/>
<evidence type="ECO:0000259" key="8">
    <source>
        <dbReference type="Pfam" id="PF20684"/>
    </source>
</evidence>
<sequence>MSMGGDGPWAIAVMWVLTAVVFVFVLLRVYTRVVVVESFGTDDHVYNLAFVFLLFYTIFTTVAAHYGFGQNVTVIMARDPDDLPFAILFEAIGQTFAVVGMAVAKWSLGLFLLRIVKERWHKIAIWVSMGCLAGASISTCFVFWLQCTPPKYLWDRRIPGKCTVNSTPVSMILCILCVIVDFFFAGFPWLFIWGLQMNKREKVVILCSLSLGVIAGACGIKRTLEVPELSSPNYSKDTVGLIVWSAAEIAVTMICIGIPVCRPLYKRYLDRWTSRDGSKYREHSAGGSHPLQTIGGSTLNPNTPDKNNSISEDYDKEECERRIAVKGPFTKTRVYSKGIHRLRDDNQSDEEILGPDFRRNQQMDLHGQEGGGIRVTYEVTTSRQGI</sequence>
<feature type="transmembrane region" description="Helical" evidence="7">
    <location>
        <begin position="123"/>
        <end position="145"/>
    </location>
</feature>
<dbReference type="EMBL" id="DS486010">
    <property type="protein sequence ID" value="KYG13756.1"/>
    <property type="molecule type" value="Genomic_DNA"/>
</dbReference>
<evidence type="ECO:0000256" key="1">
    <source>
        <dbReference type="ARBA" id="ARBA00004141"/>
    </source>
</evidence>
<feature type="region of interest" description="Disordered" evidence="6">
    <location>
        <begin position="280"/>
        <end position="315"/>
    </location>
</feature>
<keyword evidence="3 7" id="KW-1133">Transmembrane helix</keyword>
<dbReference type="OMA" id="QCSPPAY"/>
<dbReference type="GeneID" id="30071297"/>
<gene>
    <name evidence="9" type="ORF">FVEG_14001</name>
</gene>
<keyword evidence="4 7" id="KW-0472">Membrane</keyword>
<evidence type="ECO:0000313" key="10">
    <source>
        <dbReference type="Proteomes" id="UP000009096"/>
    </source>
</evidence>
<feature type="transmembrane region" description="Helical" evidence="7">
    <location>
        <begin position="203"/>
        <end position="222"/>
    </location>
</feature>
<dbReference type="GO" id="GO:0016020">
    <property type="term" value="C:membrane"/>
    <property type="evidence" value="ECO:0007669"/>
    <property type="project" value="UniProtKB-SubCell"/>
</dbReference>
<organism evidence="9 10">
    <name type="scientific">Gibberella moniliformis (strain M3125 / FGSC 7600)</name>
    <name type="common">Maize ear and stalk rot fungus</name>
    <name type="synonym">Fusarium verticillioides</name>
    <dbReference type="NCBI Taxonomy" id="334819"/>
    <lineage>
        <taxon>Eukaryota</taxon>
        <taxon>Fungi</taxon>
        <taxon>Dikarya</taxon>
        <taxon>Ascomycota</taxon>
        <taxon>Pezizomycotina</taxon>
        <taxon>Sordariomycetes</taxon>
        <taxon>Hypocreomycetidae</taxon>
        <taxon>Hypocreales</taxon>
        <taxon>Nectriaceae</taxon>
        <taxon>Fusarium</taxon>
        <taxon>Fusarium fujikuroi species complex</taxon>
    </lineage>
</organism>
<feature type="transmembrane region" description="Helical" evidence="7">
    <location>
        <begin position="12"/>
        <end position="33"/>
    </location>
</feature>
<feature type="domain" description="Rhodopsin" evidence="8">
    <location>
        <begin position="27"/>
        <end position="267"/>
    </location>
</feature>
<dbReference type="PANTHER" id="PTHR33048">
    <property type="entry name" value="PTH11-LIKE INTEGRAL MEMBRANE PROTEIN (AFU_ORTHOLOGUE AFUA_5G11245)"/>
    <property type="match status" value="1"/>
</dbReference>